<dbReference type="AlphaFoldDB" id="A0A1L3SXM3"/>
<evidence type="ECO:0000313" key="4">
    <source>
        <dbReference type="Proteomes" id="UP000182840"/>
    </source>
</evidence>
<dbReference type="OrthoDB" id="7418984at2"/>
<dbReference type="Pfam" id="PF13400">
    <property type="entry name" value="Tad"/>
    <property type="match status" value="1"/>
</dbReference>
<keyword evidence="1" id="KW-0812">Transmembrane</keyword>
<feature type="domain" description="Putative Flp pilus-assembly TadG-like N-terminal" evidence="2">
    <location>
        <begin position="14"/>
        <end position="60"/>
    </location>
</feature>
<dbReference type="Proteomes" id="UP000182840">
    <property type="component" value="Chromosome"/>
</dbReference>
<dbReference type="InterPro" id="IPR028087">
    <property type="entry name" value="Tad_N"/>
</dbReference>
<evidence type="ECO:0000313" key="3">
    <source>
        <dbReference type="EMBL" id="APH74111.1"/>
    </source>
</evidence>
<evidence type="ECO:0000259" key="2">
    <source>
        <dbReference type="Pfam" id="PF13400"/>
    </source>
</evidence>
<organism evidence="3 4">
    <name type="scientific">Aquibium oceanicum</name>
    <dbReference type="NCBI Taxonomy" id="1670800"/>
    <lineage>
        <taxon>Bacteria</taxon>
        <taxon>Pseudomonadati</taxon>
        <taxon>Pseudomonadota</taxon>
        <taxon>Alphaproteobacteria</taxon>
        <taxon>Hyphomicrobiales</taxon>
        <taxon>Phyllobacteriaceae</taxon>
        <taxon>Aquibium</taxon>
    </lineage>
</organism>
<reference evidence="4" key="1">
    <citation type="submission" date="2016-11" db="EMBL/GenBank/DDBJ databases">
        <title>Mesorhizobium oceanicum sp. nov., isolated from deep seawater in South China Sea.</title>
        <authorList>
            <person name="Fu G.-Y."/>
        </authorList>
    </citation>
    <scope>NUCLEOTIDE SEQUENCE [LARGE SCALE GENOMIC DNA]</scope>
    <source>
        <strain evidence="4">B7</strain>
    </source>
</reference>
<feature type="transmembrane region" description="Helical" evidence="1">
    <location>
        <begin position="16"/>
        <end position="40"/>
    </location>
</feature>
<keyword evidence="1" id="KW-1133">Transmembrane helix</keyword>
<keyword evidence="1" id="KW-0472">Membrane</keyword>
<accession>A0A1L3SXM3</accession>
<dbReference type="KEGG" id="meso:BSQ44_24140"/>
<gene>
    <name evidence="3" type="ORF">BSQ44_24140</name>
</gene>
<dbReference type="STRING" id="1670800.BSQ44_24140"/>
<protein>
    <recommendedName>
        <fullName evidence="2">Putative Flp pilus-assembly TadG-like N-terminal domain-containing protein</fullName>
    </recommendedName>
</protein>
<sequence length="439" mass="46745">MVQSFSAFVADRLGNFAVTAALIAPMLLGVVGGAIDLYVFENQENQLQNTADAAVMAVATEAGMKGWNTTTAKQVAESVVSANLVDRFAGATFQTEVVIDEAKRRIELSLTQDHYGYFFLGYFTGSPQITVRAVARAHGQAMLCIIVQAKSGKEVFKISGKSEIRAQGCSTYTNSKHPSGLAAKDVSRIVAQFSCSVGGFRGRSINFSPLPVTDCPIIRDPLALRAPVMDQAASSGCKFTKLKIEKEIRTLSPGTYCDGLEITDSSEVKLAPGIYVIKDGALKLDKMAKLLGHNVSFVFRGKDAKLELKNDSTISLVAPEDGPMAGVLMYVQPISGKVREFKIESRHAEKLLGTVYLPGDKLTIGGDKDGDGLCDALPAMPLLPCVTDVGTESDWTAIVAHQLDVTDGVTLVLNSDYEGSRVPVPAGLGPNSTSVSLAE</sequence>
<evidence type="ECO:0000256" key="1">
    <source>
        <dbReference type="SAM" id="Phobius"/>
    </source>
</evidence>
<proteinExistence type="predicted"/>
<name>A0A1L3SXM3_9HYPH</name>
<dbReference type="RefSeq" id="WP_072607575.1">
    <property type="nucleotide sequence ID" value="NZ_CP018171.1"/>
</dbReference>
<dbReference type="EMBL" id="CP018171">
    <property type="protein sequence ID" value="APH74111.1"/>
    <property type="molecule type" value="Genomic_DNA"/>
</dbReference>
<keyword evidence="4" id="KW-1185">Reference proteome</keyword>